<evidence type="ECO:0000313" key="3">
    <source>
        <dbReference type="Proteomes" id="UP001620626"/>
    </source>
</evidence>
<comment type="caution">
    <text evidence="2">The sequence shown here is derived from an EMBL/GenBank/DDBJ whole genome shotgun (WGS) entry which is preliminary data.</text>
</comment>
<protein>
    <submittedName>
        <fullName evidence="2">Uncharacterized protein</fullName>
    </submittedName>
</protein>
<evidence type="ECO:0000256" key="1">
    <source>
        <dbReference type="SAM" id="MobiDB-lite"/>
    </source>
</evidence>
<reference evidence="2 3" key="1">
    <citation type="submission" date="2024-10" db="EMBL/GenBank/DDBJ databases">
        <authorList>
            <person name="Kim D."/>
        </authorList>
    </citation>
    <scope>NUCLEOTIDE SEQUENCE [LARGE SCALE GENOMIC DNA]</scope>
    <source>
        <strain evidence="2">BH-2024</strain>
    </source>
</reference>
<keyword evidence="3" id="KW-1185">Reference proteome</keyword>
<evidence type="ECO:0000313" key="2">
    <source>
        <dbReference type="EMBL" id="KAL3107273.1"/>
    </source>
</evidence>
<organism evidence="2 3">
    <name type="scientific">Heterodera trifolii</name>
    <dbReference type="NCBI Taxonomy" id="157864"/>
    <lineage>
        <taxon>Eukaryota</taxon>
        <taxon>Metazoa</taxon>
        <taxon>Ecdysozoa</taxon>
        <taxon>Nematoda</taxon>
        <taxon>Chromadorea</taxon>
        <taxon>Rhabditida</taxon>
        <taxon>Tylenchina</taxon>
        <taxon>Tylenchomorpha</taxon>
        <taxon>Tylenchoidea</taxon>
        <taxon>Heteroderidae</taxon>
        <taxon>Heteroderinae</taxon>
        <taxon>Heterodera</taxon>
    </lineage>
</organism>
<dbReference type="EMBL" id="JBICBT010000624">
    <property type="protein sequence ID" value="KAL3107273.1"/>
    <property type="molecule type" value="Genomic_DNA"/>
</dbReference>
<name>A0ABD2KWG3_9BILA</name>
<dbReference type="Proteomes" id="UP001620626">
    <property type="component" value="Unassembled WGS sequence"/>
</dbReference>
<accession>A0ABD2KWG3</accession>
<dbReference type="AlphaFoldDB" id="A0ABD2KWG3"/>
<feature type="compositionally biased region" description="Basic and acidic residues" evidence="1">
    <location>
        <begin position="256"/>
        <end position="267"/>
    </location>
</feature>
<proteinExistence type="predicted"/>
<gene>
    <name evidence="2" type="ORF">niasHT_018449</name>
</gene>
<sequence length="460" mass="51182">MFKHPFTMCVAGCTGSGKSQWVDRLLSHIDLLVSEGPITGVLYCYGEVNDNVLRMQRMESATSDNNTEGKHSLRMCHGAPEEGDVEREARATGGRLLLVLDDLMSGGLRCGFLDTVFTRGSHNWGVSVVLITQHLFTRELRIARNNCHYMVLMRNPAGALQVRNLGAQLFPGGALRYFLEAYEDATAEPFGYLLVDMHPTTGQQLRLKTHIYPGKCAWCTCHESARILMQTLRAISKQQPTQKKIQRGGANKTVKKRTEGSGEERRPSSSRKHAPSRPPVLSEHVRRNIDFFQQLKAARGSPPRCQALVAAASSEQLLCLVESALNILRARVPIKRRHLDRLRQRASDVRTLSRVRSTRSARRLLLNAHAPSTTQTGRGIPPLVGLSPVCWSPCSSNAYSKPTAEQHPPSPRRHNGAEAYCSHATHPGGCLSTSGGQPRWNGDDFYHRWYEQVAHARNSD</sequence>
<feature type="region of interest" description="Disordered" evidence="1">
    <location>
        <begin position="238"/>
        <end position="283"/>
    </location>
</feature>
<feature type="region of interest" description="Disordered" evidence="1">
    <location>
        <begin position="400"/>
        <end position="420"/>
    </location>
</feature>